<reference evidence="2 3" key="2">
    <citation type="journal article" date="2019" name="Int. J. Syst. Evol. Microbiol.">
        <title>Anaerobacillus isosaccharinicus sp. nov., an alkaliphilic bacterium which degrades isosaccharinic acid.</title>
        <authorList>
            <person name="Bassil N.M."/>
            <person name="Lloyd J.R."/>
        </authorList>
    </citation>
    <scope>NUCLEOTIDE SEQUENCE [LARGE SCALE GENOMIC DNA]</scope>
    <source>
        <strain evidence="2 3">NB2006</strain>
    </source>
</reference>
<gene>
    <name evidence="2" type="ORF">AWH56_022835</name>
</gene>
<dbReference type="EMBL" id="CP063356">
    <property type="protein sequence ID" value="QOY35488.1"/>
    <property type="molecule type" value="Genomic_DNA"/>
</dbReference>
<keyword evidence="3" id="KW-1185">Reference proteome</keyword>
<name>A0A7S7L6S8_9BACI</name>
<evidence type="ECO:0000313" key="3">
    <source>
        <dbReference type="Proteomes" id="UP000180175"/>
    </source>
</evidence>
<dbReference type="KEGG" id="aia:AWH56_022835"/>
<organism evidence="2 3">
    <name type="scientific">Anaerobacillus isosaccharinicus</name>
    <dbReference type="NCBI Taxonomy" id="1532552"/>
    <lineage>
        <taxon>Bacteria</taxon>
        <taxon>Bacillati</taxon>
        <taxon>Bacillota</taxon>
        <taxon>Bacilli</taxon>
        <taxon>Bacillales</taxon>
        <taxon>Bacillaceae</taxon>
        <taxon>Anaerobacillus</taxon>
    </lineage>
</organism>
<accession>A0A7S7L6S8</accession>
<evidence type="ECO:0000256" key="1">
    <source>
        <dbReference type="SAM" id="MobiDB-lite"/>
    </source>
</evidence>
<sequence>MARNKNRDNRKNNDDLNVENVNNEFASENDAQDLNCDDCVDDKNDK</sequence>
<protein>
    <submittedName>
        <fullName evidence="2">Uncharacterized protein</fullName>
    </submittedName>
</protein>
<dbReference type="Proteomes" id="UP000180175">
    <property type="component" value="Chromosome"/>
</dbReference>
<feature type="region of interest" description="Disordered" evidence="1">
    <location>
        <begin position="1"/>
        <end position="46"/>
    </location>
</feature>
<proteinExistence type="predicted"/>
<dbReference type="AlphaFoldDB" id="A0A7S7L6S8"/>
<dbReference type="RefSeq" id="WP_159432509.1">
    <property type="nucleotide sequence ID" value="NZ_CP063356.2"/>
</dbReference>
<reference evidence="2 3" key="1">
    <citation type="journal article" date="2017" name="Genome Announc.">
        <title>Draft Genome Sequences of Four Alkaliphilic Bacteria Belonging to the Anaerobacillus Genus.</title>
        <authorList>
            <person name="Bassil N.M."/>
            <person name="Lloyd J.R."/>
        </authorList>
    </citation>
    <scope>NUCLEOTIDE SEQUENCE [LARGE SCALE GENOMIC DNA]</scope>
    <source>
        <strain evidence="2 3">NB2006</strain>
    </source>
</reference>
<evidence type="ECO:0000313" key="2">
    <source>
        <dbReference type="EMBL" id="QOY35488.1"/>
    </source>
</evidence>
<feature type="compositionally biased region" description="Basic and acidic residues" evidence="1">
    <location>
        <begin position="1"/>
        <end position="14"/>
    </location>
</feature>